<evidence type="ECO:0000313" key="1">
    <source>
        <dbReference type="EMBL" id="PSL35929.1"/>
    </source>
</evidence>
<dbReference type="Pfam" id="PF06245">
    <property type="entry name" value="DUF1015"/>
    <property type="match status" value="1"/>
</dbReference>
<dbReference type="EMBL" id="PYGK01000001">
    <property type="protein sequence ID" value="PSL35929.1"/>
    <property type="molecule type" value="Genomic_DNA"/>
</dbReference>
<comment type="caution">
    <text evidence="1">The sequence shown here is derived from an EMBL/GenBank/DDBJ whole genome shotgun (WGS) entry which is preliminary data.</text>
</comment>
<evidence type="ECO:0000313" key="2">
    <source>
        <dbReference type="Proteomes" id="UP000240978"/>
    </source>
</evidence>
<organism evidence="1 2">
    <name type="scientific">Chitinophaga ginsengisoli</name>
    <dbReference type="NCBI Taxonomy" id="363837"/>
    <lineage>
        <taxon>Bacteria</taxon>
        <taxon>Pseudomonadati</taxon>
        <taxon>Bacteroidota</taxon>
        <taxon>Chitinophagia</taxon>
        <taxon>Chitinophagales</taxon>
        <taxon>Chitinophagaceae</taxon>
        <taxon>Chitinophaga</taxon>
    </lineage>
</organism>
<dbReference type="AlphaFoldDB" id="A0A2P8GPN2"/>
<dbReference type="Proteomes" id="UP000240978">
    <property type="component" value="Unassembled WGS sequence"/>
</dbReference>
<keyword evidence="2" id="KW-1185">Reference proteome</keyword>
<dbReference type="PANTHER" id="PTHR36454:SF1">
    <property type="entry name" value="DUF1015 DOMAIN-CONTAINING PROTEIN"/>
    <property type="match status" value="1"/>
</dbReference>
<dbReference type="PANTHER" id="PTHR36454">
    <property type="entry name" value="LMO2823 PROTEIN"/>
    <property type="match status" value="1"/>
</dbReference>
<gene>
    <name evidence="1" type="ORF">CLV42_101693</name>
</gene>
<accession>A0A2P8GPN2</accession>
<sequence>MAIIRPFRGLRPTPELADKVAARPYDVLSAAEAKAEAAGNQYSFYHVSKSEIDLPEGTDVYSQAVYDKAAENLQKFIKEGTLFQDDAPCYYIYRLIMHGRTQTGLVCASSVSDYNMGIIKKHEFTRPDKELDRINNIKTTRAQTGNVFLAYNDVPEVNALIDHWIHAHTPAYDFTAADGIQHTVWVVNDPAAVNEITSLFSSKVPHTYIADGHHRAASASLVQKEFEEKQKISMDDPANYFLTTIFPASQLVILDYNRLVKDLNGLSKEALLSRLEYDFTVESIGHLPQQPAMLHEFSMYLESTWYRLVAKEGTYTTDPIGILDVTILSNNVLDKILGIKDQRTDKRIDFVGGIRGLQELVKRVDSGEMKVAFALYPVTIQQLFDIADSGNVMPPKSTWFEPKLRDGLISQMI</sequence>
<dbReference type="PIRSF" id="PIRSF033563">
    <property type="entry name" value="UCP033563"/>
    <property type="match status" value="1"/>
</dbReference>
<name>A0A2P8GPN2_9BACT</name>
<protein>
    <submittedName>
        <fullName evidence="1">Uncharacterized protein (DUF1015 family)</fullName>
    </submittedName>
</protein>
<dbReference type="RefSeq" id="WP_106600466.1">
    <property type="nucleotide sequence ID" value="NZ_PYGK01000001.1"/>
</dbReference>
<dbReference type="InterPro" id="IPR008323">
    <property type="entry name" value="UCP033563"/>
</dbReference>
<reference evidence="1 2" key="1">
    <citation type="submission" date="2018-03" db="EMBL/GenBank/DDBJ databases">
        <title>Genomic Encyclopedia of Archaeal and Bacterial Type Strains, Phase II (KMG-II): from individual species to whole genera.</title>
        <authorList>
            <person name="Goeker M."/>
        </authorList>
    </citation>
    <scope>NUCLEOTIDE SEQUENCE [LARGE SCALE GENOMIC DNA]</scope>
    <source>
        <strain evidence="1 2">DSM 18107</strain>
    </source>
</reference>
<proteinExistence type="predicted"/>
<dbReference type="OrthoDB" id="9781616at2"/>